<comment type="caution">
    <text evidence="1">The sequence shown here is derived from an EMBL/GenBank/DDBJ whole genome shotgun (WGS) entry which is preliminary data.</text>
</comment>
<keyword evidence="2" id="KW-1185">Reference proteome</keyword>
<evidence type="ECO:0008006" key="3">
    <source>
        <dbReference type="Google" id="ProtNLM"/>
    </source>
</evidence>
<evidence type="ECO:0000313" key="2">
    <source>
        <dbReference type="Proteomes" id="UP001378960"/>
    </source>
</evidence>
<dbReference type="AlphaFoldDB" id="A0AAV5QYZ2"/>
<protein>
    <recommendedName>
        <fullName evidence="3">NmrA-like domain-containing protein</fullName>
    </recommendedName>
</protein>
<evidence type="ECO:0000313" key="1">
    <source>
        <dbReference type="EMBL" id="GMM44250.1"/>
    </source>
</evidence>
<dbReference type="InterPro" id="IPR036291">
    <property type="entry name" value="NAD(P)-bd_dom_sf"/>
</dbReference>
<reference evidence="1 2" key="1">
    <citation type="journal article" date="2023" name="Elife">
        <title>Identification of key yeast species and microbe-microbe interactions impacting larval growth of Drosophila in the wild.</title>
        <authorList>
            <person name="Mure A."/>
            <person name="Sugiura Y."/>
            <person name="Maeda R."/>
            <person name="Honda K."/>
            <person name="Sakurai N."/>
            <person name="Takahashi Y."/>
            <person name="Watada M."/>
            <person name="Katoh T."/>
            <person name="Gotoh A."/>
            <person name="Gotoh Y."/>
            <person name="Taniguchi I."/>
            <person name="Nakamura K."/>
            <person name="Hayashi T."/>
            <person name="Katayama T."/>
            <person name="Uemura T."/>
            <person name="Hattori Y."/>
        </authorList>
    </citation>
    <scope>NUCLEOTIDE SEQUENCE [LARGE SCALE GENOMIC DNA]</scope>
    <source>
        <strain evidence="1 2">PK-24</strain>
    </source>
</reference>
<sequence>MKYISLILFYNQNSIGTYKPGIGGLEFHYYNEQILKNKLIGNVNSISIIKPSKFYSGLLVNLSEIEKGEINSFLDKTKIYSYTSLDDIADVISKIIENPPKRVFKTTFVESDRITVPELTKLYAKVFNKPDLKWNYVPAENVADLMETYGFNRDTVLNIFTSLSPKFHDELHSELYSNRDDITVIKGTHSLKEYVTQMKNLK</sequence>
<dbReference type="Gene3D" id="3.40.50.720">
    <property type="entry name" value="NAD(P)-binding Rossmann-like Domain"/>
    <property type="match status" value="1"/>
</dbReference>
<proteinExistence type="predicted"/>
<name>A0AAV5QYZ2_PICKL</name>
<dbReference type="SUPFAM" id="SSF51735">
    <property type="entry name" value="NAD(P)-binding Rossmann-fold domains"/>
    <property type="match status" value="1"/>
</dbReference>
<organism evidence="1 2">
    <name type="scientific">Pichia kluyveri</name>
    <name type="common">Yeast</name>
    <dbReference type="NCBI Taxonomy" id="36015"/>
    <lineage>
        <taxon>Eukaryota</taxon>
        <taxon>Fungi</taxon>
        <taxon>Dikarya</taxon>
        <taxon>Ascomycota</taxon>
        <taxon>Saccharomycotina</taxon>
        <taxon>Pichiomycetes</taxon>
        <taxon>Pichiales</taxon>
        <taxon>Pichiaceae</taxon>
        <taxon>Pichia</taxon>
    </lineage>
</organism>
<dbReference type="EMBL" id="BTGB01000001">
    <property type="protein sequence ID" value="GMM44250.1"/>
    <property type="molecule type" value="Genomic_DNA"/>
</dbReference>
<dbReference type="Proteomes" id="UP001378960">
    <property type="component" value="Unassembled WGS sequence"/>
</dbReference>
<accession>A0AAV5QYZ2</accession>
<gene>
    <name evidence="1" type="ORF">DAPK24_008250</name>
</gene>